<reference evidence="1 2" key="1">
    <citation type="journal article" date="2023" name="Nucleic Acids Res.">
        <title>The hologenome of Daphnia magna reveals possible DNA methylation and microbiome-mediated evolution of the host genome.</title>
        <authorList>
            <person name="Chaturvedi A."/>
            <person name="Li X."/>
            <person name="Dhandapani V."/>
            <person name="Marshall H."/>
            <person name="Kissane S."/>
            <person name="Cuenca-Cambronero M."/>
            <person name="Asole G."/>
            <person name="Calvet F."/>
            <person name="Ruiz-Romero M."/>
            <person name="Marangio P."/>
            <person name="Guigo R."/>
            <person name="Rago D."/>
            <person name="Mirbahai L."/>
            <person name="Eastwood N."/>
            <person name="Colbourne J.K."/>
            <person name="Zhou J."/>
            <person name="Mallon E."/>
            <person name="Orsini L."/>
        </authorList>
    </citation>
    <scope>NUCLEOTIDE SEQUENCE [LARGE SCALE GENOMIC DNA]</scope>
    <source>
        <strain evidence="1">LRV0_1</strain>
    </source>
</reference>
<keyword evidence="2" id="KW-1185">Reference proteome</keyword>
<dbReference type="Proteomes" id="UP001234178">
    <property type="component" value="Unassembled WGS sequence"/>
</dbReference>
<gene>
    <name evidence="1" type="ORF">OUZ56_029720</name>
</gene>
<proteinExistence type="predicted"/>
<accession>A0ABR0B7M4</accession>
<evidence type="ECO:0000313" key="2">
    <source>
        <dbReference type="Proteomes" id="UP001234178"/>
    </source>
</evidence>
<evidence type="ECO:0000313" key="1">
    <source>
        <dbReference type="EMBL" id="KAK4037689.1"/>
    </source>
</evidence>
<dbReference type="EMBL" id="JAOYFB010000040">
    <property type="protein sequence ID" value="KAK4037689.1"/>
    <property type="molecule type" value="Genomic_DNA"/>
</dbReference>
<organism evidence="1 2">
    <name type="scientific">Daphnia magna</name>
    <dbReference type="NCBI Taxonomy" id="35525"/>
    <lineage>
        <taxon>Eukaryota</taxon>
        <taxon>Metazoa</taxon>
        <taxon>Ecdysozoa</taxon>
        <taxon>Arthropoda</taxon>
        <taxon>Crustacea</taxon>
        <taxon>Branchiopoda</taxon>
        <taxon>Diplostraca</taxon>
        <taxon>Cladocera</taxon>
        <taxon>Anomopoda</taxon>
        <taxon>Daphniidae</taxon>
        <taxon>Daphnia</taxon>
    </lineage>
</organism>
<comment type="caution">
    <text evidence="1">The sequence shown here is derived from an EMBL/GenBank/DDBJ whole genome shotgun (WGS) entry which is preliminary data.</text>
</comment>
<name>A0ABR0B7M4_9CRUS</name>
<sequence>MIPLLDEVWADLSPKYDKTDSKLVHSSLGSLEDIFVQERSSSLLENFLDGFPDCVKYTPIGE</sequence>
<protein>
    <submittedName>
        <fullName evidence="1">Uncharacterized protein</fullName>
    </submittedName>
</protein>